<protein>
    <submittedName>
        <fullName evidence="1">(northern house mosquito) hypothetical protein</fullName>
    </submittedName>
</protein>
<name>A0A8D8G2R0_CULPI</name>
<proteinExistence type="predicted"/>
<accession>A0A8D8G2R0</accession>
<organism evidence="1">
    <name type="scientific">Culex pipiens</name>
    <name type="common">House mosquito</name>
    <dbReference type="NCBI Taxonomy" id="7175"/>
    <lineage>
        <taxon>Eukaryota</taxon>
        <taxon>Metazoa</taxon>
        <taxon>Ecdysozoa</taxon>
        <taxon>Arthropoda</taxon>
        <taxon>Hexapoda</taxon>
        <taxon>Insecta</taxon>
        <taxon>Pterygota</taxon>
        <taxon>Neoptera</taxon>
        <taxon>Endopterygota</taxon>
        <taxon>Diptera</taxon>
        <taxon>Nematocera</taxon>
        <taxon>Culicoidea</taxon>
        <taxon>Culicidae</taxon>
        <taxon>Culicinae</taxon>
        <taxon>Culicini</taxon>
        <taxon>Culex</taxon>
        <taxon>Culex</taxon>
    </lineage>
</organism>
<sequence>MTQPNLVFCRSGRFSPSLTRPLRRIRKKCDAPRIMSIDPGTAKFGSASSTCCGIAHCPTSTVDCGSFTVMVGRTSIELFSAKEETREWTATVVLCFTEADEFPIPQMEIASGRRTRGSCSFWQRASVMKLRCDAQSSRQRATWVRPLQSRMFTSAVGRKTVSRTAALS</sequence>
<reference evidence="1" key="1">
    <citation type="submission" date="2021-05" db="EMBL/GenBank/DDBJ databases">
        <authorList>
            <person name="Alioto T."/>
            <person name="Alioto T."/>
            <person name="Gomez Garrido J."/>
        </authorList>
    </citation>
    <scope>NUCLEOTIDE SEQUENCE</scope>
</reference>
<dbReference type="EMBL" id="HBUE01121756">
    <property type="protein sequence ID" value="CAG6492701.1"/>
    <property type="molecule type" value="Transcribed_RNA"/>
</dbReference>
<dbReference type="EMBL" id="HBUE01121755">
    <property type="protein sequence ID" value="CAG6492698.1"/>
    <property type="molecule type" value="Transcribed_RNA"/>
</dbReference>
<evidence type="ECO:0000313" key="1">
    <source>
        <dbReference type="EMBL" id="CAG6492701.1"/>
    </source>
</evidence>
<dbReference type="AlphaFoldDB" id="A0A8D8G2R0"/>